<reference evidence="2" key="1">
    <citation type="submission" date="2023-03" db="EMBL/GenBank/DDBJ databases">
        <title>Massive genome expansion in bonnet fungi (Mycena s.s.) driven by repeated elements and novel gene families across ecological guilds.</title>
        <authorList>
            <consortium name="Lawrence Berkeley National Laboratory"/>
            <person name="Harder C.B."/>
            <person name="Miyauchi S."/>
            <person name="Viragh M."/>
            <person name="Kuo A."/>
            <person name="Thoen E."/>
            <person name="Andreopoulos B."/>
            <person name="Lu D."/>
            <person name="Skrede I."/>
            <person name="Drula E."/>
            <person name="Henrissat B."/>
            <person name="Morin E."/>
            <person name="Kohler A."/>
            <person name="Barry K."/>
            <person name="LaButti K."/>
            <person name="Morin E."/>
            <person name="Salamov A."/>
            <person name="Lipzen A."/>
            <person name="Mereny Z."/>
            <person name="Hegedus B."/>
            <person name="Baldrian P."/>
            <person name="Stursova M."/>
            <person name="Weitz H."/>
            <person name="Taylor A."/>
            <person name="Grigoriev I.V."/>
            <person name="Nagy L.G."/>
            <person name="Martin F."/>
            <person name="Kauserud H."/>
        </authorList>
    </citation>
    <scope>NUCLEOTIDE SEQUENCE</scope>
    <source>
        <strain evidence="2">CBHHK002</strain>
    </source>
</reference>
<dbReference type="Proteomes" id="UP001218218">
    <property type="component" value="Unassembled WGS sequence"/>
</dbReference>
<dbReference type="AlphaFoldDB" id="A0AAD7EKI4"/>
<feature type="non-terminal residue" evidence="2">
    <location>
        <position position="256"/>
    </location>
</feature>
<proteinExistence type="predicted"/>
<evidence type="ECO:0000313" key="2">
    <source>
        <dbReference type="EMBL" id="KAJ7330301.1"/>
    </source>
</evidence>
<feature type="compositionally biased region" description="Pro residues" evidence="1">
    <location>
        <begin position="133"/>
        <end position="151"/>
    </location>
</feature>
<protein>
    <submittedName>
        <fullName evidence="2">Uncharacterized protein</fullName>
    </submittedName>
</protein>
<sequence>VLQCDICQRSFHPPLPSSLSPPAAAFSLPARSPCGHRTTMARSLPQPLLLPHSRIADSVSLSLYHSIVHPLLHSTNILCTLSFAQAQVLCSSGPLSPVMQISTASLCHYPPFSSQSVFVKTFSISSSRRPISAPAPAPPAPPAPAPNPAPAPGVGAAPVPIVSEEPNLFADIIVTPPAPPPVTTTTPTPAPAPAPVIVSKPGAKKASPNPTTLTARNLCLAVWCGVSGSSVGQEEYTDDPSYSDLIGRSARHGPLS</sequence>
<keyword evidence="3" id="KW-1185">Reference proteome</keyword>
<organism evidence="2 3">
    <name type="scientific">Mycena albidolilacea</name>
    <dbReference type="NCBI Taxonomy" id="1033008"/>
    <lineage>
        <taxon>Eukaryota</taxon>
        <taxon>Fungi</taxon>
        <taxon>Dikarya</taxon>
        <taxon>Basidiomycota</taxon>
        <taxon>Agaricomycotina</taxon>
        <taxon>Agaricomycetes</taxon>
        <taxon>Agaricomycetidae</taxon>
        <taxon>Agaricales</taxon>
        <taxon>Marasmiineae</taxon>
        <taxon>Mycenaceae</taxon>
        <taxon>Mycena</taxon>
    </lineage>
</organism>
<feature type="region of interest" description="Disordered" evidence="1">
    <location>
        <begin position="179"/>
        <end position="209"/>
    </location>
</feature>
<feature type="region of interest" description="Disordered" evidence="1">
    <location>
        <begin position="230"/>
        <end position="256"/>
    </location>
</feature>
<name>A0AAD7EKI4_9AGAR</name>
<evidence type="ECO:0000256" key="1">
    <source>
        <dbReference type="SAM" id="MobiDB-lite"/>
    </source>
</evidence>
<dbReference type="EMBL" id="JARIHO010000037">
    <property type="protein sequence ID" value="KAJ7330301.1"/>
    <property type="molecule type" value="Genomic_DNA"/>
</dbReference>
<comment type="caution">
    <text evidence="2">The sequence shown here is derived from an EMBL/GenBank/DDBJ whole genome shotgun (WGS) entry which is preliminary data.</text>
</comment>
<feature type="region of interest" description="Disordered" evidence="1">
    <location>
        <begin position="130"/>
        <end position="157"/>
    </location>
</feature>
<gene>
    <name evidence="2" type="ORF">DFH08DRAFT_1022416</name>
</gene>
<evidence type="ECO:0000313" key="3">
    <source>
        <dbReference type="Proteomes" id="UP001218218"/>
    </source>
</evidence>
<feature type="compositionally biased region" description="Pro residues" evidence="1">
    <location>
        <begin position="179"/>
        <end position="194"/>
    </location>
</feature>
<accession>A0AAD7EKI4</accession>